<protein>
    <submittedName>
        <fullName evidence="2">Uncharacterized protein</fullName>
    </submittedName>
</protein>
<reference evidence="2" key="1">
    <citation type="submission" date="2022-07" db="EMBL/GenBank/DDBJ databases">
        <title>Fungi with potential for degradation of polypropylene.</title>
        <authorList>
            <person name="Gostincar C."/>
        </authorList>
    </citation>
    <scope>NUCLEOTIDE SEQUENCE</scope>
    <source>
        <strain evidence="2">EXF-13308</strain>
    </source>
</reference>
<dbReference type="EMBL" id="JANBVO010000045">
    <property type="protein sequence ID" value="KAJ9134116.1"/>
    <property type="molecule type" value="Genomic_DNA"/>
</dbReference>
<keyword evidence="3" id="KW-1185">Reference proteome</keyword>
<evidence type="ECO:0000313" key="3">
    <source>
        <dbReference type="Proteomes" id="UP001174694"/>
    </source>
</evidence>
<feature type="signal peptide" evidence="1">
    <location>
        <begin position="1"/>
        <end position="16"/>
    </location>
</feature>
<dbReference type="AlphaFoldDB" id="A0AA38REU8"/>
<accession>A0AA38REU8</accession>
<evidence type="ECO:0000256" key="1">
    <source>
        <dbReference type="SAM" id="SignalP"/>
    </source>
</evidence>
<evidence type="ECO:0000313" key="2">
    <source>
        <dbReference type="EMBL" id="KAJ9134116.1"/>
    </source>
</evidence>
<dbReference type="Proteomes" id="UP001174694">
    <property type="component" value="Unassembled WGS sequence"/>
</dbReference>
<organism evidence="2 3">
    <name type="scientific">Pleurostoma richardsiae</name>
    <dbReference type="NCBI Taxonomy" id="41990"/>
    <lineage>
        <taxon>Eukaryota</taxon>
        <taxon>Fungi</taxon>
        <taxon>Dikarya</taxon>
        <taxon>Ascomycota</taxon>
        <taxon>Pezizomycotina</taxon>
        <taxon>Sordariomycetes</taxon>
        <taxon>Sordariomycetidae</taxon>
        <taxon>Calosphaeriales</taxon>
        <taxon>Pleurostomataceae</taxon>
        <taxon>Pleurostoma</taxon>
    </lineage>
</organism>
<keyword evidence="1" id="KW-0732">Signal</keyword>
<name>A0AA38REU8_9PEZI</name>
<proteinExistence type="predicted"/>
<feature type="chain" id="PRO_5041292408" evidence="1">
    <location>
        <begin position="17"/>
        <end position="160"/>
    </location>
</feature>
<sequence>MHPVLLVASLARVASSLVTRSSGLIQHRDITPFNVTDFSAAVDPTPINGSIEFWVSLLVQVSAGESFTPCYAWAPSLNMTLGTITYTACNLRREIGFAWLKADGGFNLDIHYQFTGHMEDVGTYWIPDSQIVWGSYNGVEMQAYDGPGSFSIGGIKTISM</sequence>
<comment type="caution">
    <text evidence="2">The sequence shown here is derived from an EMBL/GenBank/DDBJ whole genome shotgun (WGS) entry which is preliminary data.</text>
</comment>
<gene>
    <name evidence="2" type="ORF">NKR23_g10295</name>
</gene>